<dbReference type="Pfam" id="PF00400">
    <property type="entry name" value="WD40"/>
    <property type="match status" value="2"/>
</dbReference>
<dbReference type="AlphaFoldDB" id="A0A7J7H8W2"/>
<organism evidence="12 13">
    <name type="scientific">Camellia sinensis</name>
    <name type="common">Tea plant</name>
    <name type="synonym">Thea sinensis</name>
    <dbReference type="NCBI Taxonomy" id="4442"/>
    <lineage>
        <taxon>Eukaryota</taxon>
        <taxon>Viridiplantae</taxon>
        <taxon>Streptophyta</taxon>
        <taxon>Embryophyta</taxon>
        <taxon>Tracheophyta</taxon>
        <taxon>Spermatophyta</taxon>
        <taxon>Magnoliopsida</taxon>
        <taxon>eudicotyledons</taxon>
        <taxon>Gunneridae</taxon>
        <taxon>Pentapetalae</taxon>
        <taxon>asterids</taxon>
        <taxon>Ericales</taxon>
        <taxon>Theaceae</taxon>
        <taxon>Camellia</taxon>
    </lineage>
</organism>
<dbReference type="PANTHER" id="PTHR22851">
    <property type="entry name" value="U3 SMALL NUCLEOLAR RNA U3 SNORNA ASSOCIATED PROTEIN"/>
    <property type="match status" value="1"/>
</dbReference>
<dbReference type="InterPro" id="IPR001680">
    <property type="entry name" value="WD40_rpt"/>
</dbReference>
<dbReference type="Gene3D" id="2.130.10.10">
    <property type="entry name" value="YVTN repeat-like/Quinoprotein amine dehydrogenase"/>
    <property type="match status" value="2"/>
</dbReference>
<dbReference type="Proteomes" id="UP000593564">
    <property type="component" value="Unassembled WGS sequence"/>
</dbReference>
<reference evidence="13" key="1">
    <citation type="journal article" date="2020" name="Nat. Commun.">
        <title>Genome assembly of wild tea tree DASZ reveals pedigree and selection history of tea varieties.</title>
        <authorList>
            <person name="Zhang W."/>
            <person name="Zhang Y."/>
            <person name="Qiu H."/>
            <person name="Guo Y."/>
            <person name="Wan H."/>
            <person name="Zhang X."/>
            <person name="Scossa F."/>
            <person name="Alseekh S."/>
            <person name="Zhang Q."/>
            <person name="Wang P."/>
            <person name="Xu L."/>
            <person name="Schmidt M.H."/>
            <person name="Jia X."/>
            <person name="Li D."/>
            <person name="Zhu A."/>
            <person name="Guo F."/>
            <person name="Chen W."/>
            <person name="Ni D."/>
            <person name="Usadel B."/>
            <person name="Fernie A.R."/>
            <person name="Wen W."/>
        </authorList>
    </citation>
    <scope>NUCLEOTIDE SEQUENCE [LARGE SCALE GENOMIC DNA]</scope>
    <source>
        <strain evidence="13">cv. G240</strain>
    </source>
</reference>
<dbReference type="InterPro" id="IPR036322">
    <property type="entry name" value="WD40_repeat_dom_sf"/>
</dbReference>
<dbReference type="InterPro" id="IPR007287">
    <property type="entry name" value="Sof1"/>
</dbReference>
<dbReference type="InterPro" id="IPR015943">
    <property type="entry name" value="WD40/YVTN_repeat-like_dom_sf"/>
</dbReference>
<evidence type="ECO:0000256" key="1">
    <source>
        <dbReference type="ARBA" id="ARBA00004604"/>
    </source>
</evidence>
<dbReference type="UniPathway" id="UPA00143"/>
<evidence type="ECO:0000256" key="7">
    <source>
        <dbReference type="ARBA" id="ARBA00023274"/>
    </source>
</evidence>
<dbReference type="EMBL" id="JACBKZ010000006">
    <property type="protein sequence ID" value="KAF5948284.1"/>
    <property type="molecule type" value="Genomic_DNA"/>
</dbReference>
<reference evidence="12 13" key="2">
    <citation type="submission" date="2020-07" db="EMBL/GenBank/DDBJ databases">
        <title>Genome assembly of wild tea tree DASZ reveals pedigree and selection history of tea varieties.</title>
        <authorList>
            <person name="Zhang W."/>
        </authorList>
    </citation>
    <scope>NUCLEOTIDE SEQUENCE [LARGE SCALE GENOMIC DNA]</scope>
    <source>
        <strain evidence="13">cv. G240</strain>
        <tissue evidence="12">Leaf</tissue>
    </source>
</reference>
<dbReference type="PROSITE" id="PS50294">
    <property type="entry name" value="WD_REPEATS_REGION"/>
    <property type="match status" value="1"/>
</dbReference>
<evidence type="ECO:0000256" key="5">
    <source>
        <dbReference type="ARBA" id="ARBA00022737"/>
    </source>
</evidence>
<keyword evidence="13" id="KW-1185">Reference proteome</keyword>
<evidence type="ECO:0000256" key="4">
    <source>
        <dbReference type="ARBA" id="ARBA00022574"/>
    </source>
</evidence>
<comment type="similarity">
    <text evidence="2">Belongs to the WD repeat DCAF13/WDSOF1 family.</text>
</comment>
<dbReference type="PANTHER" id="PTHR22851:SF0">
    <property type="entry name" value="DDB1- AND CUL4-ASSOCIATED FACTOR 13"/>
    <property type="match status" value="1"/>
</dbReference>
<evidence type="ECO:0000256" key="2">
    <source>
        <dbReference type="ARBA" id="ARBA00005649"/>
    </source>
</evidence>
<evidence type="ECO:0000313" key="12">
    <source>
        <dbReference type="EMBL" id="KAF5948284.1"/>
    </source>
</evidence>
<comment type="caution">
    <text evidence="12">The sequence shown here is derived from an EMBL/GenBank/DDBJ whole genome shotgun (WGS) entry which is preliminary data.</text>
</comment>
<proteinExistence type="inferred from homology"/>
<evidence type="ECO:0000256" key="3">
    <source>
        <dbReference type="ARBA" id="ARBA00021762"/>
    </source>
</evidence>
<evidence type="ECO:0000259" key="11">
    <source>
        <dbReference type="Pfam" id="PF04158"/>
    </source>
</evidence>
<keyword evidence="4 9" id="KW-0853">WD repeat</keyword>
<dbReference type="InterPro" id="IPR019775">
    <property type="entry name" value="WD40_repeat_CS"/>
</dbReference>
<accession>A0A7J7H8W2</accession>
<keyword evidence="5" id="KW-0677">Repeat</keyword>
<dbReference type="GO" id="GO:0016567">
    <property type="term" value="P:protein ubiquitination"/>
    <property type="evidence" value="ECO:0007669"/>
    <property type="project" value="UniProtKB-UniPathway"/>
</dbReference>
<evidence type="ECO:0000256" key="6">
    <source>
        <dbReference type="ARBA" id="ARBA00023242"/>
    </source>
</evidence>
<dbReference type="PROSITE" id="PS50082">
    <property type="entry name" value="WD_REPEATS_2"/>
    <property type="match status" value="1"/>
</dbReference>
<evidence type="ECO:0000313" key="13">
    <source>
        <dbReference type="Proteomes" id="UP000593564"/>
    </source>
</evidence>
<dbReference type="InterPro" id="IPR051733">
    <property type="entry name" value="WD_repeat_DCAF13/WDSOF1"/>
</dbReference>
<evidence type="ECO:0000256" key="9">
    <source>
        <dbReference type="PROSITE-ProRule" id="PRU00221"/>
    </source>
</evidence>
<dbReference type="GO" id="GO:0000462">
    <property type="term" value="P:maturation of SSU-rRNA from tricistronic rRNA transcript (SSU-rRNA, 5.8S rRNA, LSU-rRNA)"/>
    <property type="evidence" value="ECO:0007669"/>
    <property type="project" value="TreeGrafter"/>
</dbReference>
<keyword evidence="7" id="KW-0687">Ribonucleoprotein</keyword>
<dbReference type="GO" id="GO:0032040">
    <property type="term" value="C:small-subunit processome"/>
    <property type="evidence" value="ECO:0007669"/>
    <property type="project" value="TreeGrafter"/>
</dbReference>
<evidence type="ECO:0000256" key="10">
    <source>
        <dbReference type="SAM" id="MobiDB-lite"/>
    </source>
</evidence>
<sequence>MKVKVISRSTDEFTRERSQDLQRVYRNFDPNLRTQEKAIEYVRAVNAAKLEKIFARPFVGAMDGHVDAVSCMAKNPNHLKGIFSGSMDGDIRLWDMASRLWNVPLANVMHSDDSSDNSAKPLAVYVWKNAFWAVDHQWEGNIFATAGAQVDIWDHNRSQPVNSFEWGKDTVISVRFNPGEPNILATSASDRSIAIYDLRMSSPARKLIMRTKTNSIAWNPMEPMNFTAANEDCNCYSYDARKLEEAKCVHKDHVSAVMDIDYSPTGREFVTGSYDRTLLPRERRKHEYQEAVKNRYKHLPEVKRIVRHRHLPKPIYKATSLRQRKMRGDELTVPQEACQGSHYGKEE</sequence>
<dbReference type="PROSITE" id="PS00678">
    <property type="entry name" value="WD_REPEATS_1"/>
    <property type="match status" value="1"/>
</dbReference>
<gene>
    <name evidence="12" type="ORF">HYC85_014241</name>
</gene>
<name>A0A7J7H8W2_CAMSI</name>
<protein>
    <recommendedName>
        <fullName evidence="3">DDB1- and CUL4-associated factor 13</fullName>
    </recommendedName>
    <alternativeName>
        <fullName evidence="8">WD repeat and SOF domain-containing protein 1</fullName>
    </alternativeName>
</protein>
<dbReference type="SUPFAM" id="SSF50978">
    <property type="entry name" value="WD40 repeat-like"/>
    <property type="match status" value="1"/>
</dbReference>
<dbReference type="Pfam" id="PF04158">
    <property type="entry name" value="Sof1"/>
    <property type="match status" value="1"/>
</dbReference>
<keyword evidence="6" id="KW-0539">Nucleus</keyword>
<feature type="domain" description="Sof1-like protein" evidence="11">
    <location>
        <begin position="278"/>
        <end position="325"/>
    </location>
</feature>
<feature type="repeat" description="WD" evidence="9">
    <location>
        <begin position="62"/>
        <end position="98"/>
    </location>
</feature>
<comment type="subcellular location">
    <subcellularLocation>
        <location evidence="1">Nucleus</location>
        <location evidence="1">Nucleolus</location>
    </subcellularLocation>
</comment>
<evidence type="ECO:0000256" key="8">
    <source>
        <dbReference type="ARBA" id="ARBA00032239"/>
    </source>
</evidence>
<dbReference type="SMART" id="SM00320">
    <property type="entry name" value="WD40"/>
    <property type="match status" value="5"/>
</dbReference>
<feature type="region of interest" description="Disordered" evidence="10">
    <location>
        <begin position="326"/>
        <end position="347"/>
    </location>
</feature>